<protein>
    <recommendedName>
        <fullName evidence="2">HNH nuclease domain-containing protein</fullName>
    </recommendedName>
</protein>
<feature type="region of interest" description="Disordered" evidence="1">
    <location>
        <begin position="355"/>
        <end position="375"/>
    </location>
</feature>
<feature type="domain" description="HNH nuclease" evidence="2">
    <location>
        <begin position="198"/>
        <end position="277"/>
    </location>
</feature>
<dbReference type="OrthoDB" id="2142759at2759"/>
<feature type="compositionally biased region" description="Low complexity" evidence="1">
    <location>
        <begin position="361"/>
        <end position="375"/>
    </location>
</feature>
<name>A0A194W1G5_CYTMA</name>
<dbReference type="EMBL" id="CM003102">
    <property type="protein sequence ID" value="KUI69870.1"/>
    <property type="molecule type" value="Genomic_DNA"/>
</dbReference>
<accession>A0A194W1G5</accession>
<evidence type="ECO:0000313" key="4">
    <source>
        <dbReference type="Proteomes" id="UP000078559"/>
    </source>
</evidence>
<dbReference type="AlphaFoldDB" id="A0A194W1G5"/>
<organism evidence="3 4">
    <name type="scientific">Cytospora mali</name>
    <name type="common">Apple Valsa canker fungus</name>
    <name type="synonym">Valsa mali</name>
    <dbReference type="NCBI Taxonomy" id="578113"/>
    <lineage>
        <taxon>Eukaryota</taxon>
        <taxon>Fungi</taxon>
        <taxon>Dikarya</taxon>
        <taxon>Ascomycota</taxon>
        <taxon>Pezizomycotina</taxon>
        <taxon>Sordariomycetes</taxon>
        <taxon>Sordariomycetidae</taxon>
        <taxon>Diaporthales</taxon>
        <taxon>Cytosporaceae</taxon>
        <taxon>Cytospora</taxon>
    </lineage>
</organism>
<dbReference type="Proteomes" id="UP000078559">
    <property type="component" value="Chromosome 5"/>
</dbReference>
<evidence type="ECO:0000256" key="1">
    <source>
        <dbReference type="SAM" id="MobiDB-lite"/>
    </source>
</evidence>
<evidence type="ECO:0000259" key="2">
    <source>
        <dbReference type="Pfam" id="PF13391"/>
    </source>
</evidence>
<proteinExistence type="predicted"/>
<dbReference type="InterPro" id="IPR003615">
    <property type="entry name" value="HNH_nuc"/>
</dbReference>
<gene>
    <name evidence="3" type="ORF">VM1G_04948</name>
</gene>
<keyword evidence="4" id="KW-1185">Reference proteome</keyword>
<dbReference type="Pfam" id="PF13391">
    <property type="entry name" value="HNH_2"/>
    <property type="match status" value="1"/>
</dbReference>
<feature type="region of interest" description="Disordered" evidence="1">
    <location>
        <begin position="461"/>
        <end position="483"/>
    </location>
</feature>
<reference evidence="3" key="1">
    <citation type="submission" date="2014-12" db="EMBL/GenBank/DDBJ databases">
        <title>Genome Sequence of Valsa Canker Pathogens Uncovers a Specific Adaption of Colonization on Woody Bark.</title>
        <authorList>
            <person name="Yin Z."/>
            <person name="Liu H."/>
            <person name="Gao X."/>
            <person name="Li Z."/>
            <person name="Song N."/>
            <person name="Ke X."/>
            <person name="Dai Q."/>
            <person name="Wu Y."/>
            <person name="Sun Y."/>
            <person name="Xu J.-R."/>
            <person name="Kang Z.K."/>
            <person name="Wang L."/>
            <person name="Huang L."/>
        </authorList>
    </citation>
    <scope>NUCLEOTIDE SEQUENCE [LARGE SCALE GENOMIC DNA]</scope>
    <source>
        <strain evidence="3">03-8</strain>
    </source>
</reference>
<evidence type="ECO:0000313" key="3">
    <source>
        <dbReference type="EMBL" id="KUI69870.1"/>
    </source>
</evidence>
<sequence length="548" mass="61063">MPVSRTEINQARPQNWNNRVFVKGLEQDVPNAFAGFFQFRDMLSVADVAHELGLFTEFDKPVESPHGSPHESRGERWQPALLETNATSCRLVVLDFYEQATVPDANRRRVCIQYAKLPKLRRDPRYMELGQVSTDPRFALVSVRSMKRSSSVASGVTTSSPARSEVVQGSAPLGFPATVARQYLSNFRDTVLSWGTVCSISGTGRTPGFNREQPGIEAAYIIPRTQWPTTPNRFGNLGNPDSEIDRHEAWRLCNSQENGLPLMNYVHYFYDLRFISIHPETYKIRVFVRTDLLMPLHNTPASVPPCVLKTILKHHWDMCCIENSAADWFLRPLPLSGFDRSPTRNTSLVGRSNIASQATESQASDSQASGAQPASDALEMQAFRLSSFQMLNTTAHPPSPPSSEPGFGGYKLWRLGHELISDQARAKELWREGYDIAPVIETDDPDEKCDRGRSQVKRSCVAALDNEDEESGDGMNKKQKLDPPVLPGLSGFTGFSAPESPGIEMSAAINYLYHVSWHLMRGNGSLHPTKRPPPTRQVCGTACKEIEA</sequence>